<evidence type="ECO:0000313" key="3">
    <source>
        <dbReference type="EnsemblMetazoa" id="PHUM243570-PA"/>
    </source>
</evidence>
<dbReference type="RefSeq" id="XP_002426230.1">
    <property type="nucleotide sequence ID" value="XM_002426185.1"/>
</dbReference>
<name>E0VJD6_PEDHC</name>
<sequence length="75" mass="8187">MIIIIIINFRHFYWASVASWFFRPDAAHPPFPPGGPLAGNLPNIRGGSSPRPSVTRSGSEHGRHFSMAPTICTVS</sequence>
<dbReference type="EMBL" id="AAZO01002822">
    <property type="status" value="NOT_ANNOTATED_CDS"/>
    <property type="molecule type" value="Genomic_DNA"/>
</dbReference>
<evidence type="ECO:0000313" key="4">
    <source>
        <dbReference type="Proteomes" id="UP000009046"/>
    </source>
</evidence>
<evidence type="ECO:0000313" key="2">
    <source>
        <dbReference type="EMBL" id="EEB13492.1"/>
    </source>
</evidence>
<organism>
    <name type="scientific">Pediculus humanus subsp. corporis</name>
    <name type="common">Body louse</name>
    <dbReference type="NCBI Taxonomy" id="121224"/>
    <lineage>
        <taxon>Eukaryota</taxon>
        <taxon>Metazoa</taxon>
        <taxon>Ecdysozoa</taxon>
        <taxon>Arthropoda</taxon>
        <taxon>Hexapoda</taxon>
        <taxon>Insecta</taxon>
        <taxon>Pterygota</taxon>
        <taxon>Neoptera</taxon>
        <taxon>Paraneoptera</taxon>
        <taxon>Psocodea</taxon>
        <taxon>Troctomorpha</taxon>
        <taxon>Phthiraptera</taxon>
        <taxon>Anoplura</taxon>
        <taxon>Pediculidae</taxon>
        <taxon>Pediculus</taxon>
    </lineage>
</organism>
<dbReference type="KEGG" id="phu:Phum_PHUM243570"/>
<dbReference type="AlphaFoldDB" id="E0VJD6"/>
<keyword evidence="4" id="KW-1185">Reference proteome</keyword>
<dbReference type="EnsemblMetazoa" id="PHUM243570-RA">
    <property type="protein sequence ID" value="PHUM243570-PA"/>
    <property type="gene ID" value="PHUM243570"/>
</dbReference>
<dbReference type="CTD" id="8230829"/>
<dbReference type="HOGENOM" id="CLU_2674069_0_0_1"/>
<reference evidence="3" key="3">
    <citation type="submission" date="2021-02" db="UniProtKB">
        <authorList>
            <consortium name="EnsemblMetazoa"/>
        </authorList>
    </citation>
    <scope>IDENTIFICATION</scope>
    <source>
        <strain evidence="3">USDA</strain>
    </source>
</reference>
<evidence type="ECO:0000256" key="1">
    <source>
        <dbReference type="SAM" id="MobiDB-lite"/>
    </source>
</evidence>
<gene>
    <name evidence="3" type="primary">8230829</name>
    <name evidence="2" type="ORF">Phum_PHUM243570</name>
</gene>
<reference evidence="2" key="2">
    <citation type="submission" date="2007-04" db="EMBL/GenBank/DDBJ databases">
        <title>The genome of the human body louse.</title>
        <authorList>
            <consortium name="The Human Body Louse Genome Consortium"/>
            <person name="Kirkness E."/>
            <person name="Walenz B."/>
            <person name="Hass B."/>
            <person name="Bruggner R."/>
            <person name="Strausberg R."/>
        </authorList>
    </citation>
    <scope>NUCLEOTIDE SEQUENCE</scope>
    <source>
        <strain evidence="2">USDA</strain>
    </source>
</reference>
<dbReference type="GeneID" id="8230829"/>
<protein>
    <submittedName>
        <fullName evidence="2 3">Uncharacterized protein</fullName>
    </submittedName>
</protein>
<reference evidence="2" key="1">
    <citation type="submission" date="2007-04" db="EMBL/GenBank/DDBJ databases">
        <title>Annotation of Pediculus humanus corporis strain USDA.</title>
        <authorList>
            <person name="Kirkness E."/>
            <person name="Hannick L."/>
            <person name="Hass B."/>
            <person name="Bruggner R."/>
            <person name="Lawson D."/>
            <person name="Bidwell S."/>
            <person name="Joardar V."/>
            <person name="Caler E."/>
            <person name="Walenz B."/>
            <person name="Inman J."/>
            <person name="Schobel S."/>
            <person name="Galinsky K."/>
            <person name="Amedeo P."/>
            <person name="Strausberg R."/>
        </authorList>
    </citation>
    <scope>NUCLEOTIDE SEQUENCE</scope>
    <source>
        <strain evidence="2">USDA</strain>
    </source>
</reference>
<dbReference type="VEuPathDB" id="VectorBase:PHUM243570"/>
<dbReference type="InParanoid" id="E0VJD6"/>
<proteinExistence type="predicted"/>
<accession>E0VJD6</accession>
<dbReference type="Proteomes" id="UP000009046">
    <property type="component" value="Unassembled WGS sequence"/>
</dbReference>
<dbReference type="EMBL" id="DS235222">
    <property type="protein sequence ID" value="EEB13492.1"/>
    <property type="molecule type" value="Genomic_DNA"/>
</dbReference>
<feature type="region of interest" description="Disordered" evidence="1">
    <location>
        <begin position="37"/>
        <end position="75"/>
    </location>
</feature>